<dbReference type="SUPFAM" id="SSF57903">
    <property type="entry name" value="FYVE/PHD zinc finger"/>
    <property type="match status" value="1"/>
</dbReference>
<sequence length="129" mass="14676">MKSCILMSPENIVEAKEKVNKKLVAKEKASANIKKKLLKRKQPAQTEPARKKTAVKRGKKKSSSSLAEDDDDDNDDDEDVDFCIICLKNLPRKLTRYNAVECNMCKRPVHLKCAKIHTSYFTCKNCESD</sequence>
<dbReference type="GO" id="GO:0008270">
    <property type="term" value="F:zinc ion binding"/>
    <property type="evidence" value="ECO:0007669"/>
    <property type="project" value="UniProtKB-KW"/>
</dbReference>
<dbReference type="Proteomes" id="UP000078542">
    <property type="component" value="Unassembled WGS sequence"/>
</dbReference>
<keyword evidence="2" id="KW-0863">Zinc-finger</keyword>
<accession>A0A151IGM4</accession>
<dbReference type="AlphaFoldDB" id="A0A151IGM4"/>
<reference evidence="5 6" key="1">
    <citation type="submission" date="2016-03" db="EMBL/GenBank/DDBJ databases">
        <title>Cyphomyrmex costatus WGS genome.</title>
        <authorList>
            <person name="Nygaard S."/>
            <person name="Hu H."/>
            <person name="Boomsma J."/>
            <person name="Zhang G."/>
        </authorList>
    </citation>
    <scope>NUCLEOTIDE SEQUENCE [LARGE SCALE GENOMIC DNA]</scope>
    <source>
        <strain evidence="5">MS0001</strain>
        <tissue evidence="5">Whole body</tissue>
    </source>
</reference>
<organism evidence="5 6">
    <name type="scientific">Cyphomyrmex costatus</name>
    <dbReference type="NCBI Taxonomy" id="456900"/>
    <lineage>
        <taxon>Eukaryota</taxon>
        <taxon>Metazoa</taxon>
        <taxon>Ecdysozoa</taxon>
        <taxon>Arthropoda</taxon>
        <taxon>Hexapoda</taxon>
        <taxon>Insecta</taxon>
        <taxon>Pterygota</taxon>
        <taxon>Neoptera</taxon>
        <taxon>Endopterygota</taxon>
        <taxon>Hymenoptera</taxon>
        <taxon>Apocrita</taxon>
        <taxon>Aculeata</taxon>
        <taxon>Formicoidea</taxon>
        <taxon>Formicidae</taxon>
        <taxon>Myrmicinae</taxon>
        <taxon>Cyphomyrmex</taxon>
    </lineage>
</organism>
<evidence type="ECO:0000313" key="6">
    <source>
        <dbReference type="Proteomes" id="UP000078542"/>
    </source>
</evidence>
<dbReference type="Gene3D" id="3.30.40.10">
    <property type="entry name" value="Zinc/RING finger domain, C3HC4 (zinc finger)"/>
    <property type="match status" value="1"/>
</dbReference>
<dbReference type="InterPro" id="IPR011011">
    <property type="entry name" value="Znf_FYVE_PHD"/>
</dbReference>
<dbReference type="EMBL" id="KQ977686">
    <property type="protein sequence ID" value="KYN00588.1"/>
    <property type="molecule type" value="Genomic_DNA"/>
</dbReference>
<protein>
    <recommendedName>
        <fullName evidence="7">Zinc finger PHD-type domain-containing protein</fullName>
    </recommendedName>
</protein>
<evidence type="ECO:0000256" key="3">
    <source>
        <dbReference type="ARBA" id="ARBA00022833"/>
    </source>
</evidence>
<name>A0A151IGM4_9HYME</name>
<evidence type="ECO:0000256" key="1">
    <source>
        <dbReference type="ARBA" id="ARBA00022723"/>
    </source>
</evidence>
<dbReference type="PROSITE" id="PS01359">
    <property type="entry name" value="ZF_PHD_1"/>
    <property type="match status" value="1"/>
</dbReference>
<dbReference type="InterPro" id="IPR019786">
    <property type="entry name" value="Zinc_finger_PHD-type_CS"/>
</dbReference>
<keyword evidence="1" id="KW-0479">Metal-binding</keyword>
<keyword evidence="3" id="KW-0862">Zinc</keyword>
<feature type="compositionally biased region" description="Basic residues" evidence="4">
    <location>
        <begin position="33"/>
        <end position="42"/>
    </location>
</feature>
<proteinExistence type="predicted"/>
<feature type="compositionally biased region" description="Basic residues" evidence="4">
    <location>
        <begin position="51"/>
        <end position="62"/>
    </location>
</feature>
<evidence type="ECO:0000313" key="5">
    <source>
        <dbReference type="EMBL" id="KYN00588.1"/>
    </source>
</evidence>
<gene>
    <name evidence="5" type="ORF">ALC62_08638</name>
</gene>
<evidence type="ECO:0000256" key="2">
    <source>
        <dbReference type="ARBA" id="ARBA00022771"/>
    </source>
</evidence>
<evidence type="ECO:0008006" key="7">
    <source>
        <dbReference type="Google" id="ProtNLM"/>
    </source>
</evidence>
<feature type="region of interest" description="Disordered" evidence="4">
    <location>
        <begin position="33"/>
        <end position="77"/>
    </location>
</feature>
<evidence type="ECO:0000256" key="4">
    <source>
        <dbReference type="SAM" id="MobiDB-lite"/>
    </source>
</evidence>
<dbReference type="InterPro" id="IPR013083">
    <property type="entry name" value="Znf_RING/FYVE/PHD"/>
</dbReference>
<feature type="compositionally biased region" description="Acidic residues" evidence="4">
    <location>
        <begin position="67"/>
        <end position="77"/>
    </location>
</feature>
<keyword evidence="6" id="KW-1185">Reference proteome</keyword>